<dbReference type="EMBL" id="JACIEN010000002">
    <property type="protein sequence ID" value="MBB4017037.1"/>
    <property type="molecule type" value="Genomic_DNA"/>
</dbReference>
<dbReference type="Proteomes" id="UP000577362">
    <property type="component" value="Unassembled WGS sequence"/>
</dbReference>
<evidence type="ECO:0000313" key="1">
    <source>
        <dbReference type="EMBL" id="MBB4017037.1"/>
    </source>
</evidence>
<proteinExistence type="predicted"/>
<protein>
    <recommendedName>
        <fullName evidence="3">DUF1330 domain-containing protein</fullName>
    </recommendedName>
</protein>
<gene>
    <name evidence="1" type="ORF">GGR16_002066</name>
</gene>
<name>A0A840C3N7_9HYPH</name>
<dbReference type="RefSeq" id="WP_183316529.1">
    <property type="nucleotide sequence ID" value="NZ_JACIEN010000002.1"/>
</dbReference>
<keyword evidence="2" id="KW-1185">Reference proteome</keyword>
<reference evidence="1 2" key="1">
    <citation type="submission" date="2020-08" db="EMBL/GenBank/DDBJ databases">
        <title>Genomic Encyclopedia of Type Strains, Phase IV (KMG-IV): sequencing the most valuable type-strain genomes for metagenomic binning, comparative biology and taxonomic classification.</title>
        <authorList>
            <person name="Goeker M."/>
        </authorList>
    </citation>
    <scope>NUCLEOTIDE SEQUENCE [LARGE SCALE GENOMIC DNA]</scope>
    <source>
        <strain evidence="1 2">DSM 103737</strain>
    </source>
</reference>
<sequence>MAAQPAASSPAIALCRYSADAPHVRDAILAHAAGLALRGEGGLLFIGRLATGAARPEEVVAVRFATLTAAQAALARWRAGVAADMAVELIALDEASGAEAAMMLFP</sequence>
<accession>A0A840C3N7</accession>
<dbReference type="AlphaFoldDB" id="A0A840C3N7"/>
<organism evidence="1 2">
    <name type="scientific">Chelatococcus caeni</name>
    <dbReference type="NCBI Taxonomy" id="1348468"/>
    <lineage>
        <taxon>Bacteria</taxon>
        <taxon>Pseudomonadati</taxon>
        <taxon>Pseudomonadota</taxon>
        <taxon>Alphaproteobacteria</taxon>
        <taxon>Hyphomicrobiales</taxon>
        <taxon>Chelatococcaceae</taxon>
        <taxon>Chelatococcus</taxon>
    </lineage>
</organism>
<evidence type="ECO:0008006" key="3">
    <source>
        <dbReference type="Google" id="ProtNLM"/>
    </source>
</evidence>
<evidence type="ECO:0000313" key="2">
    <source>
        <dbReference type="Proteomes" id="UP000577362"/>
    </source>
</evidence>
<comment type="caution">
    <text evidence="1">The sequence shown here is derived from an EMBL/GenBank/DDBJ whole genome shotgun (WGS) entry which is preliminary data.</text>
</comment>